<accession>A0A4R4ZNC2</accession>
<feature type="transmembrane region" description="Helical" evidence="2">
    <location>
        <begin position="125"/>
        <end position="151"/>
    </location>
</feature>
<organism evidence="3 4">
    <name type="scientific">Actinomadura rubrisoli</name>
    <dbReference type="NCBI Taxonomy" id="2530368"/>
    <lineage>
        <taxon>Bacteria</taxon>
        <taxon>Bacillati</taxon>
        <taxon>Actinomycetota</taxon>
        <taxon>Actinomycetes</taxon>
        <taxon>Streptosporangiales</taxon>
        <taxon>Thermomonosporaceae</taxon>
        <taxon>Actinomadura</taxon>
    </lineage>
</organism>
<dbReference type="AlphaFoldDB" id="A0A4R4ZNC2"/>
<feature type="non-terminal residue" evidence="3">
    <location>
        <position position="160"/>
    </location>
</feature>
<protein>
    <submittedName>
        <fullName evidence="3">Uncharacterized protein</fullName>
    </submittedName>
</protein>
<proteinExistence type="predicted"/>
<dbReference type="Proteomes" id="UP000294513">
    <property type="component" value="Unassembled WGS sequence"/>
</dbReference>
<evidence type="ECO:0000256" key="2">
    <source>
        <dbReference type="SAM" id="Phobius"/>
    </source>
</evidence>
<feature type="region of interest" description="Disordered" evidence="1">
    <location>
        <begin position="1"/>
        <end position="20"/>
    </location>
</feature>
<evidence type="ECO:0000313" key="4">
    <source>
        <dbReference type="Proteomes" id="UP000294513"/>
    </source>
</evidence>
<sequence length="160" mass="17594">MTGFDPTAAHFLTGERPPACDGLEESPIPGKVCGSWNLTEVNDFRLVVTMTFWKAACSCDRRGVRTVTASGEWIMQPSDPYRPPSPPPLSQPQPPVNVNVHNHVQPYPGYAPPVIVHNSNNAVHIVHLVLTLVTCGLWAPIWIIHAIVMAATDRPQQVYL</sequence>
<comment type="caution">
    <text evidence="3">The sequence shown here is derived from an EMBL/GenBank/DDBJ whole genome shotgun (WGS) entry which is preliminary data.</text>
</comment>
<evidence type="ECO:0000256" key="1">
    <source>
        <dbReference type="SAM" id="MobiDB-lite"/>
    </source>
</evidence>
<keyword evidence="2" id="KW-1133">Transmembrane helix</keyword>
<keyword evidence="4" id="KW-1185">Reference proteome</keyword>
<evidence type="ECO:0000313" key="3">
    <source>
        <dbReference type="EMBL" id="TDD60115.1"/>
    </source>
</evidence>
<dbReference type="EMBL" id="SMKU01000626">
    <property type="protein sequence ID" value="TDD60115.1"/>
    <property type="molecule type" value="Genomic_DNA"/>
</dbReference>
<name>A0A4R4ZNC2_9ACTN</name>
<reference evidence="3 4" key="1">
    <citation type="submission" date="2019-03" db="EMBL/GenBank/DDBJ databases">
        <title>Draft genome sequences of novel Actinobacteria.</title>
        <authorList>
            <person name="Sahin N."/>
            <person name="Ay H."/>
            <person name="Saygin H."/>
        </authorList>
    </citation>
    <scope>NUCLEOTIDE SEQUENCE [LARGE SCALE GENOMIC DNA]</scope>
    <source>
        <strain evidence="3 4">H3C3</strain>
    </source>
</reference>
<keyword evidence="2" id="KW-0812">Transmembrane</keyword>
<keyword evidence="2" id="KW-0472">Membrane</keyword>
<gene>
    <name evidence="3" type="ORF">E1298_46250</name>
</gene>